<reference evidence="5" key="1">
    <citation type="journal article" date="2019" name="Curr. Biol.">
        <title>Genome Sequence of Striga asiatica Provides Insight into the Evolution of Plant Parasitism.</title>
        <authorList>
            <person name="Yoshida S."/>
            <person name="Kim S."/>
            <person name="Wafula E.K."/>
            <person name="Tanskanen J."/>
            <person name="Kim Y.M."/>
            <person name="Honaas L."/>
            <person name="Yang Z."/>
            <person name="Spallek T."/>
            <person name="Conn C.E."/>
            <person name="Ichihashi Y."/>
            <person name="Cheong K."/>
            <person name="Cui S."/>
            <person name="Der J.P."/>
            <person name="Gundlach H."/>
            <person name="Jiao Y."/>
            <person name="Hori C."/>
            <person name="Ishida J.K."/>
            <person name="Kasahara H."/>
            <person name="Kiba T."/>
            <person name="Kim M.S."/>
            <person name="Koo N."/>
            <person name="Laohavisit A."/>
            <person name="Lee Y.H."/>
            <person name="Lumba S."/>
            <person name="McCourt P."/>
            <person name="Mortimer J.C."/>
            <person name="Mutuku J.M."/>
            <person name="Nomura T."/>
            <person name="Sasaki-Sekimoto Y."/>
            <person name="Seto Y."/>
            <person name="Wang Y."/>
            <person name="Wakatake T."/>
            <person name="Sakakibara H."/>
            <person name="Demura T."/>
            <person name="Yamaguchi S."/>
            <person name="Yoneyama K."/>
            <person name="Manabe R.I."/>
            <person name="Nelson D.C."/>
            <person name="Schulman A.H."/>
            <person name="Timko M.P."/>
            <person name="dePamphilis C.W."/>
            <person name="Choi D."/>
            <person name="Shirasu K."/>
        </authorList>
    </citation>
    <scope>NUCLEOTIDE SEQUENCE [LARGE SCALE GENOMIC DNA]</scope>
    <source>
        <strain evidence="5">cv. UVA1</strain>
    </source>
</reference>
<evidence type="ECO:0000259" key="3">
    <source>
        <dbReference type="PROSITE" id="PS50102"/>
    </source>
</evidence>
<feature type="compositionally biased region" description="Basic and acidic residues" evidence="2">
    <location>
        <begin position="269"/>
        <end position="296"/>
    </location>
</feature>
<dbReference type="InterPro" id="IPR012677">
    <property type="entry name" value="Nucleotide-bd_a/b_plait_sf"/>
</dbReference>
<feature type="domain" description="RRM" evidence="3">
    <location>
        <begin position="59"/>
        <end position="128"/>
    </location>
</feature>
<gene>
    <name evidence="4" type="ORF">STAS_09903</name>
</gene>
<feature type="compositionally biased region" description="Basic and acidic residues" evidence="2">
    <location>
        <begin position="201"/>
        <end position="218"/>
    </location>
</feature>
<sequence length="610" mass="68918">MLGLHLRSYLSLDFTRKSLWRVGLVYRLVKRNDYGYGITRGSMDCSFYSAVSKFPVAQMALHIGNLSSHVRVDELERVFRRFGRCTVQVKEKYGFVFYDYPASAEKALKTLKGMRVCGEAITLSWAKMQPRAPPRPSRRGKLYKPPSRGNYSLKEKPHGNVASINPWDHGMDLKKFRRLGSSIMVDGPISHQPYRSNLYERGSDQTHPNDRKHVEGGRWGEQVVGPTNGKDVDNGLEFDRYEPHDSDSRRELDERECISPLAHSPSVRMSREKKGKSHDWMSEKDSPGRPDPSKGFRDKKRNWRGYDSRDVNYPEGEKGPSSSAIHSDHNSFRSQSTSRPLSRALSRSPSPSRSKSVSSKNVSQYSSPRSSPSWHSGTKTSKSQSTLRSISPSSSERKKDFKTSVANAVSPGHSEDLSEEEAGAFGAENIASAVEGEFETGLTKLEEENMTKGLSEDGEFVSRGSHDLLESDVPKSVGDVRNIDNLSLHGVEEINDSQNEDFVGKDMLARESDVVSVRSDARSRARMSSEEMCMVLGHYGLQYPDEKEKDLSVETYFGSARLWPWEMIFYRRLKRGLISTENYSRRLAQNDEFGIVDKYIRSSSGWGELN</sequence>
<dbReference type="InterPro" id="IPR035979">
    <property type="entry name" value="RBD_domain_sf"/>
</dbReference>
<feature type="region of interest" description="Disordered" evidence="2">
    <location>
        <begin position="190"/>
        <end position="421"/>
    </location>
</feature>
<dbReference type="SMART" id="SM00360">
    <property type="entry name" value="RRM"/>
    <property type="match status" value="1"/>
</dbReference>
<feature type="compositionally biased region" description="Basic and acidic residues" evidence="2">
    <location>
        <begin position="304"/>
        <end position="318"/>
    </location>
</feature>
<dbReference type="PANTHER" id="PTHR48038">
    <property type="entry name" value="RIBONUCLEOPROTEIN RB97D"/>
    <property type="match status" value="1"/>
</dbReference>
<comment type="caution">
    <text evidence="4">The sequence shown here is derived from an EMBL/GenBank/DDBJ whole genome shotgun (WGS) entry which is preliminary data.</text>
</comment>
<feature type="compositionally biased region" description="Low complexity" evidence="2">
    <location>
        <begin position="336"/>
        <end position="376"/>
    </location>
</feature>
<evidence type="ECO:0000313" key="4">
    <source>
        <dbReference type="EMBL" id="GER33753.1"/>
    </source>
</evidence>
<feature type="compositionally biased region" description="Polar residues" evidence="2">
    <location>
        <begin position="377"/>
        <end position="394"/>
    </location>
</feature>
<dbReference type="SUPFAM" id="SSF54928">
    <property type="entry name" value="RNA-binding domain, RBD"/>
    <property type="match status" value="1"/>
</dbReference>
<dbReference type="PANTHER" id="PTHR48038:SF2">
    <property type="entry name" value="OS02G0536400 PROTEIN"/>
    <property type="match status" value="1"/>
</dbReference>
<keyword evidence="5" id="KW-1185">Reference proteome</keyword>
<evidence type="ECO:0000256" key="1">
    <source>
        <dbReference type="PROSITE-ProRule" id="PRU00176"/>
    </source>
</evidence>
<dbReference type="EMBL" id="BKCP01004783">
    <property type="protein sequence ID" value="GER33753.1"/>
    <property type="molecule type" value="Genomic_DNA"/>
</dbReference>
<evidence type="ECO:0000256" key="2">
    <source>
        <dbReference type="SAM" id="MobiDB-lite"/>
    </source>
</evidence>
<feature type="region of interest" description="Disordered" evidence="2">
    <location>
        <begin position="128"/>
        <end position="157"/>
    </location>
</feature>
<evidence type="ECO:0000313" key="5">
    <source>
        <dbReference type="Proteomes" id="UP000325081"/>
    </source>
</evidence>
<accession>A0A5A7PLK8</accession>
<proteinExistence type="predicted"/>
<name>A0A5A7PLK8_STRAF</name>
<keyword evidence="1" id="KW-0694">RNA-binding</keyword>
<dbReference type="Pfam" id="PF00076">
    <property type="entry name" value="RRM_1"/>
    <property type="match status" value="1"/>
</dbReference>
<dbReference type="AlphaFoldDB" id="A0A5A7PLK8"/>
<dbReference type="Gene3D" id="3.30.70.330">
    <property type="match status" value="1"/>
</dbReference>
<feature type="compositionally biased region" description="Basic and acidic residues" evidence="2">
    <location>
        <begin position="230"/>
        <end position="257"/>
    </location>
</feature>
<dbReference type="GO" id="GO:0003723">
    <property type="term" value="F:RNA binding"/>
    <property type="evidence" value="ECO:0007669"/>
    <property type="project" value="UniProtKB-UniRule"/>
</dbReference>
<dbReference type="Proteomes" id="UP000325081">
    <property type="component" value="Unassembled WGS sequence"/>
</dbReference>
<organism evidence="4 5">
    <name type="scientific">Striga asiatica</name>
    <name type="common">Asiatic witchweed</name>
    <name type="synonym">Buchnera asiatica</name>
    <dbReference type="NCBI Taxonomy" id="4170"/>
    <lineage>
        <taxon>Eukaryota</taxon>
        <taxon>Viridiplantae</taxon>
        <taxon>Streptophyta</taxon>
        <taxon>Embryophyta</taxon>
        <taxon>Tracheophyta</taxon>
        <taxon>Spermatophyta</taxon>
        <taxon>Magnoliopsida</taxon>
        <taxon>eudicotyledons</taxon>
        <taxon>Gunneridae</taxon>
        <taxon>Pentapetalae</taxon>
        <taxon>asterids</taxon>
        <taxon>lamiids</taxon>
        <taxon>Lamiales</taxon>
        <taxon>Orobanchaceae</taxon>
        <taxon>Buchnereae</taxon>
        <taxon>Striga</taxon>
    </lineage>
</organism>
<protein>
    <submittedName>
        <fullName evidence="4">Splicing factor</fullName>
    </submittedName>
</protein>
<dbReference type="OrthoDB" id="5970at2759"/>
<dbReference type="InterPro" id="IPR000504">
    <property type="entry name" value="RRM_dom"/>
</dbReference>
<dbReference type="CDD" id="cd00590">
    <property type="entry name" value="RRM_SF"/>
    <property type="match status" value="1"/>
</dbReference>
<dbReference type="PROSITE" id="PS50102">
    <property type="entry name" value="RRM"/>
    <property type="match status" value="1"/>
</dbReference>